<keyword evidence="4 6" id="KW-1133">Transmembrane helix</keyword>
<evidence type="ECO:0008006" key="9">
    <source>
        <dbReference type="Google" id="ProtNLM"/>
    </source>
</evidence>
<feature type="transmembrane region" description="Helical" evidence="6">
    <location>
        <begin position="180"/>
        <end position="200"/>
    </location>
</feature>
<dbReference type="RefSeq" id="WP_202952375.1">
    <property type="nucleotide sequence ID" value="NZ_JAPCID010000077.1"/>
</dbReference>
<feature type="transmembrane region" description="Helical" evidence="6">
    <location>
        <begin position="121"/>
        <end position="139"/>
    </location>
</feature>
<reference evidence="7" key="1">
    <citation type="submission" date="2022-10" db="EMBL/GenBank/DDBJ databases">
        <title>The WGS of Solirubrobacter sp. CPCC 204708.</title>
        <authorList>
            <person name="Jiang Z."/>
        </authorList>
    </citation>
    <scope>NUCLEOTIDE SEQUENCE</scope>
    <source>
        <strain evidence="7">CPCC 204708</strain>
    </source>
</reference>
<comment type="subcellular location">
    <subcellularLocation>
        <location evidence="1">Cell membrane</location>
        <topology evidence="1">Multi-pass membrane protein</topology>
    </subcellularLocation>
</comment>
<organism evidence="7 8">
    <name type="scientific">Solirubrobacter deserti</name>
    <dbReference type="NCBI Taxonomy" id="2282478"/>
    <lineage>
        <taxon>Bacteria</taxon>
        <taxon>Bacillati</taxon>
        <taxon>Actinomycetota</taxon>
        <taxon>Thermoleophilia</taxon>
        <taxon>Solirubrobacterales</taxon>
        <taxon>Solirubrobacteraceae</taxon>
        <taxon>Solirubrobacter</taxon>
    </lineage>
</organism>
<evidence type="ECO:0000256" key="1">
    <source>
        <dbReference type="ARBA" id="ARBA00004651"/>
    </source>
</evidence>
<feature type="transmembrane region" description="Helical" evidence="6">
    <location>
        <begin position="221"/>
        <end position="245"/>
    </location>
</feature>
<feature type="transmembrane region" description="Helical" evidence="6">
    <location>
        <begin position="368"/>
        <end position="386"/>
    </location>
</feature>
<feature type="transmembrane region" description="Helical" evidence="6">
    <location>
        <begin position="301"/>
        <end position="323"/>
    </location>
</feature>
<feature type="transmembrane region" description="Helical" evidence="6">
    <location>
        <begin position="85"/>
        <end position="106"/>
    </location>
</feature>
<dbReference type="PANTHER" id="PTHR30250:SF11">
    <property type="entry name" value="O-ANTIGEN TRANSPORTER-RELATED"/>
    <property type="match status" value="1"/>
</dbReference>
<dbReference type="PANTHER" id="PTHR30250">
    <property type="entry name" value="PST FAMILY PREDICTED COLANIC ACID TRANSPORTER"/>
    <property type="match status" value="1"/>
</dbReference>
<feature type="transmembrane region" description="Helical" evidence="6">
    <location>
        <begin position="398"/>
        <end position="415"/>
    </location>
</feature>
<evidence type="ECO:0000256" key="3">
    <source>
        <dbReference type="ARBA" id="ARBA00022692"/>
    </source>
</evidence>
<feature type="transmembrane region" description="Helical" evidence="6">
    <location>
        <begin position="151"/>
        <end position="174"/>
    </location>
</feature>
<evidence type="ECO:0000256" key="6">
    <source>
        <dbReference type="SAM" id="Phobius"/>
    </source>
</evidence>
<keyword evidence="8" id="KW-1185">Reference proteome</keyword>
<evidence type="ECO:0000256" key="2">
    <source>
        <dbReference type="ARBA" id="ARBA00022475"/>
    </source>
</evidence>
<sequence>MSKAKGSGYGAGAKLLGLGIASTGLVTFAYFSVASYALDDVDYKAISLLWSILFVTVSVLYRPIEQLLSRTIADRRARGYESGHPLRTPMTIQAAFALTFLVVALIFKDPIENDLFDGSSALYWVLVIAVLAYAASYFARGWLAGHQWFGLYGGLVFIEANARLLFAVAVVIGIAEGQSVVAMGMAAAPFVSLVVVPLAFSRRPRESAPKRDDELSMARGGRFAIAVLAIMLAEQTLLNAGVITADLTATDAAVAGYVFNALMITRAPLQLFQAIQGSLLPHLAGLEAQQGKAEFEKAIRVTILAIAGFALAVALGLLILGPFAMDLLFEDDKTFGRLGLVAVALGMGFHLAAGTLNQAALARDHAPTAAAAWLFSAAIFVAWMLVGVIDDELLRAEVGYLGAASLLCALLAVVYRRPSNAPPPAA</sequence>
<dbReference type="InterPro" id="IPR050833">
    <property type="entry name" value="Poly_Biosynth_Transport"/>
</dbReference>
<evidence type="ECO:0000256" key="5">
    <source>
        <dbReference type="ARBA" id="ARBA00023136"/>
    </source>
</evidence>
<gene>
    <name evidence="7" type="ORF">OJ962_32120</name>
</gene>
<protein>
    <recommendedName>
        <fullName evidence="9">Oligosaccharide flippase family protein</fullName>
    </recommendedName>
</protein>
<accession>A0ABT4RUN5</accession>
<dbReference type="EMBL" id="JAPCID010000077">
    <property type="protein sequence ID" value="MDA0142175.1"/>
    <property type="molecule type" value="Genomic_DNA"/>
</dbReference>
<keyword evidence="5 6" id="KW-0472">Membrane</keyword>
<feature type="transmembrane region" description="Helical" evidence="6">
    <location>
        <begin position="335"/>
        <end position="356"/>
    </location>
</feature>
<dbReference type="Proteomes" id="UP001147700">
    <property type="component" value="Unassembled WGS sequence"/>
</dbReference>
<name>A0ABT4RUN5_9ACTN</name>
<evidence type="ECO:0000313" key="8">
    <source>
        <dbReference type="Proteomes" id="UP001147700"/>
    </source>
</evidence>
<feature type="transmembrane region" description="Helical" evidence="6">
    <location>
        <begin position="45"/>
        <end position="64"/>
    </location>
</feature>
<keyword evidence="2" id="KW-1003">Cell membrane</keyword>
<evidence type="ECO:0000313" key="7">
    <source>
        <dbReference type="EMBL" id="MDA0142175.1"/>
    </source>
</evidence>
<proteinExistence type="predicted"/>
<comment type="caution">
    <text evidence="7">The sequence shown here is derived from an EMBL/GenBank/DDBJ whole genome shotgun (WGS) entry which is preliminary data.</text>
</comment>
<keyword evidence="3 6" id="KW-0812">Transmembrane</keyword>
<evidence type="ECO:0000256" key="4">
    <source>
        <dbReference type="ARBA" id="ARBA00022989"/>
    </source>
</evidence>
<feature type="transmembrane region" description="Helical" evidence="6">
    <location>
        <begin position="12"/>
        <end position="33"/>
    </location>
</feature>